<dbReference type="Pfam" id="PF02880">
    <property type="entry name" value="PGM_PMM_III"/>
    <property type="match status" value="1"/>
</dbReference>
<feature type="domain" description="Alpha-D-phosphohexomutase C-terminal" evidence="9">
    <location>
        <begin position="382"/>
        <end position="439"/>
    </location>
</feature>
<dbReference type="HAMAP" id="MF_01554_B">
    <property type="entry name" value="GlmM_B"/>
    <property type="match status" value="1"/>
</dbReference>
<reference evidence="13" key="1">
    <citation type="submission" date="2020-04" db="EMBL/GenBank/DDBJ databases">
        <authorList>
            <person name="Zhang T."/>
        </authorList>
    </citation>
    <scope>NUCLEOTIDE SEQUENCE</scope>
    <source>
        <strain evidence="13">HKST-UBA15</strain>
    </source>
</reference>
<keyword evidence="2 6" id="KW-0597">Phosphoprotein</keyword>
<dbReference type="SUPFAM" id="SSF55957">
    <property type="entry name" value="Phosphoglucomutase, C-terminal domain"/>
    <property type="match status" value="1"/>
</dbReference>
<dbReference type="PANTHER" id="PTHR42946">
    <property type="entry name" value="PHOSPHOHEXOSE MUTASE"/>
    <property type="match status" value="1"/>
</dbReference>
<dbReference type="InterPro" id="IPR005844">
    <property type="entry name" value="A-D-PHexomutase_a/b/a-I"/>
</dbReference>
<dbReference type="InterPro" id="IPR006352">
    <property type="entry name" value="GlmM_bact"/>
</dbReference>
<dbReference type="FunFam" id="3.40.120.10:FF:000003">
    <property type="entry name" value="Phosphoglucosamine mutase"/>
    <property type="match status" value="1"/>
</dbReference>
<dbReference type="InterPro" id="IPR036900">
    <property type="entry name" value="A-D-PHexomutase_C_sf"/>
</dbReference>
<dbReference type="PROSITE" id="PS00710">
    <property type="entry name" value="PGM_PMM"/>
    <property type="match status" value="1"/>
</dbReference>
<feature type="active site" description="Phosphoserine intermediate" evidence="6">
    <location>
        <position position="110"/>
    </location>
</feature>
<feature type="domain" description="Alpha-D-phosphohexomutase alpha/beta/alpha" evidence="11">
    <location>
        <begin position="164"/>
        <end position="260"/>
    </location>
</feature>
<dbReference type="Pfam" id="PF02878">
    <property type="entry name" value="PGM_PMM_I"/>
    <property type="match status" value="1"/>
</dbReference>
<feature type="binding site" evidence="6">
    <location>
        <position position="249"/>
    </location>
    <ligand>
        <name>Mg(2+)</name>
        <dbReference type="ChEBI" id="CHEBI:18420"/>
    </ligand>
</feature>
<evidence type="ECO:0000256" key="8">
    <source>
        <dbReference type="RuleBase" id="RU004327"/>
    </source>
</evidence>
<dbReference type="GO" id="GO:0009252">
    <property type="term" value="P:peptidoglycan biosynthetic process"/>
    <property type="evidence" value="ECO:0007669"/>
    <property type="project" value="TreeGrafter"/>
</dbReference>
<feature type="binding site" evidence="6">
    <location>
        <position position="251"/>
    </location>
    <ligand>
        <name>Mg(2+)</name>
        <dbReference type="ChEBI" id="CHEBI:18420"/>
    </ligand>
</feature>
<dbReference type="InterPro" id="IPR016055">
    <property type="entry name" value="A-D-PHexomutase_a/b/a-I/II/III"/>
</dbReference>
<dbReference type="Gene3D" id="3.40.120.10">
    <property type="entry name" value="Alpha-D-Glucose-1,6-Bisphosphate, subunit A, domain 3"/>
    <property type="match status" value="3"/>
</dbReference>
<feature type="domain" description="Alpha-D-phosphohexomutase alpha/beta/alpha" evidence="12">
    <location>
        <begin position="264"/>
        <end position="376"/>
    </location>
</feature>
<keyword evidence="5 6" id="KW-0413">Isomerase</keyword>
<sequence>MPKEKKIFRETDGVRGKANYYPLDVETVLKFGKALAEYTKKTTEKNPNRAYKVIIGKDTRRSGYMIEQALTAGFLSRGVDVMTIGPAPTPAISHLVQSFALDMGVMITASHNPYHDNGIKVFHSNGRKFTDEEELEIEDLFFNFDFEGSDEIGRAKRIEDVSGRYIEFIKSIPGNMSLKGFKIVVDCANGATYKVSPTVFRELGAKVIEVAVDPDGYNINKDCGALHPENLKEIVLSEKADLGIAIDGDGDRVIMVDEKGNVIDGDYIMAMVAKYLKETGDLAKNTIVVTEYSNQALINHLVENGIEIVKVPNGDRAVAWKCEELGLNFGGEQTGHFLFTDYSEVGDGTLASLLVMRILIEKKKTLSELAYVFEKYPQKVFNVEISKKVPLEELAEFQDAVKKWESNFDGKGRIYSRYSGTENLLRIMIEAENKELIDQAGTELSYLVKNLLS</sequence>
<feature type="binding site" description="via phosphate group" evidence="6">
    <location>
        <position position="110"/>
    </location>
    <ligand>
        <name>Mg(2+)</name>
        <dbReference type="ChEBI" id="CHEBI:18420"/>
    </ligand>
</feature>
<dbReference type="CDD" id="cd05802">
    <property type="entry name" value="GlmM"/>
    <property type="match status" value="1"/>
</dbReference>
<evidence type="ECO:0000256" key="3">
    <source>
        <dbReference type="ARBA" id="ARBA00022723"/>
    </source>
</evidence>
<feature type="domain" description="Alpha-D-phosphohexomutase alpha/beta/alpha" evidence="10">
    <location>
        <begin position="10"/>
        <end position="145"/>
    </location>
</feature>
<proteinExistence type="inferred from homology"/>
<protein>
    <recommendedName>
        <fullName evidence="6 8">Phosphoglucosamine mutase</fullName>
        <ecNumber evidence="6 8">5.4.2.10</ecNumber>
    </recommendedName>
</protein>
<evidence type="ECO:0000259" key="9">
    <source>
        <dbReference type="Pfam" id="PF00408"/>
    </source>
</evidence>
<dbReference type="GO" id="GO:0005829">
    <property type="term" value="C:cytosol"/>
    <property type="evidence" value="ECO:0007669"/>
    <property type="project" value="TreeGrafter"/>
</dbReference>
<dbReference type="InterPro" id="IPR005845">
    <property type="entry name" value="A-D-PHexomutase_a/b/a-II"/>
</dbReference>
<evidence type="ECO:0000259" key="12">
    <source>
        <dbReference type="Pfam" id="PF02880"/>
    </source>
</evidence>
<comment type="caution">
    <text evidence="13">The sequence shown here is derived from an EMBL/GenBank/DDBJ whole genome shotgun (WGS) entry which is preliminary data.</text>
</comment>
<feature type="binding site" evidence="6">
    <location>
        <position position="247"/>
    </location>
    <ligand>
        <name>Mg(2+)</name>
        <dbReference type="ChEBI" id="CHEBI:18420"/>
    </ligand>
</feature>
<dbReference type="EMBL" id="JAGQLL010000046">
    <property type="protein sequence ID" value="MCA9380303.1"/>
    <property type="molecule type" value="Genomic_DNA"/>
</dbReference>
<dbReference type="GO" id="GO:0005975">
    <property type="term" value="P:carbohydrate metabolic process"/>
    <property type="evidence" value="ECO:0007669"/>
    <property type="project" value="InterPro"/>
</dbReference>
<evidence type="ECO:0000313" key="13">
    <source>
        <dbReference type="EMBL" id="MCA9380303.1"/>
    </source>
</evidence>
<evidence type="ECO:0000256" key="7">
    <source>
        <dbReference type="RuleBase" id="RU004326"/>
    </source>
</evidence>
<dbReference type="NCBIfam" id="TIGR01455">
    <property type="entry name" value="glmM"/>
    <property type="match status" value="1"/>
</dbReference>
<accession>A0A955IBM5</accession>
<dbReference type="Gene3D" id="3.30.310.50">
    <property type="entry name" value="Alpha-D-phosphohexomutase, C-terminal domain"/>
    <property type="match status" value="1"/>
</dbReference>
<evidence type="ECO:0000256" key="2">
    <source>
        <dbReference type="ARBA" id="ARBA00022553"/>
    </source>
</evidence>
<comment type="cofactor">
    <cofactor evidence="6">
        <name>Mg(2+)</name>
        <dbReference type="ChEBI" id="CHEBI:18420"/>
    </cofactor>
    <text evidence="6">Binds 1 Mg(2+) ion per subunit.</text>
</comment>
<dbReference type="InterPro" id="IPR005841">
    <property type="entry name" value="Alpha-D-phosphohexomutase_SF"/>
</dbReference>
<comment type="catalytic activity">
    <reaction evidence="6 8">
        <text>alpha-D-glucosamine 1-phosphate = D-glucosamine 6-phosphate</text>
        <dbReference type="Rhea" id="RHEA:23424"/>
        <dbReference type="ChEBI" id="CHEBI:58516"/>
        <dbReference type="ChEBI" id="CHEBI:58725"/>
        <dbReference type="EC" id="5.4.2.10"/>
    </reaction>
</comment>
<evidence type="ECO:0000256" key="1">
    <source>
        <dbReference type="ARBA" id="ARBA00010231"/>
    </source>
</evidence>
<dbReference type="GO" id="GO:0004615">
    <property type="term" value="F:phosphomannomutase activity"/>
    <property type="evidence" value="ECO:0007669"/>
    <property type="project" value="TreeGrafter"/>
</dbReference>
<keyword evidence="4 6" id="KW-0460">Magnesium</keyword>
<gene>
    <name evidence="6 13" type="primary">glmM</name>
    <name evidence="13" type="ORF">KC675_03950</name>
</gene>
<dbReference type="PANTHER" id="PTHR42946:SF1">
    <property type="entry name" value="PHOSPHOGLUCOMUTASE (ALPHA-D-GLUCOSE-1,6-BISPHOSPHATE-DEPENDENT)"/>
    <property type="match status" value="1"/>
</dbReference>
<dbReference type="Pfam" id="PF00408">
    <property type="entry name" value="PGM_PMM_IV"/>
    <property type="match status" value="1"/>
</dbReference>
<dbReference type="SUPFAM" id="SSF53738">
    <property type="entry name" value="Phosphoglucomutase, first 3 domains"/>
    <property type="match status" value="3"/>
</dbReference>
<dbReference type="InterPro" id="IPR050060">
    <property type="entry name" value="Phosphoglucosamine_mutase"/>
</dbReference>
<keyword evidence="3 6" id="KW-0479">Metal-binding</keyword>
<dbReference type="InterPro" id="IPR016066">
    <property type="entry name" value="A-D-PHexomutase_CS"/>
</dbReference>
<organism evidence="13 14">
    <name type="scientific">Candidatus Dojkabacteria bacterium</name>
    <dbReference type="NCBI Taxonomy" id="2099670"/>
    <lineage>
        <taxon>Bacteria</taxon>
        <taxon>Candidatus Dojkabacteria</taxon>
    </lineage>
</organism>
<comment type="PTM">
    <text evidence="6">Activated by phosphorylation.</text>
</comment>
<evidence type="ECO:0000256" key="6">
    <source>
        <dbReference type="HAMAP-Rule" id="MF_01554"/>
    </source>
</evidence>
<evidence type="ECO:0000256" key="5">
    <source>
        <dbReference type="ARBA" id="ARBA00023235"/>
    </source>
</evidence>
<feature type="modified residue" description="Phosphoserine" evidence="6">
    <location>
        <position position="110"/>
    </location>
</feature>
<dbReference type="GO" id="GO:0008966">
    <property type="term" value="F:phosphoglucosamine mutase activity"/>
    <property type="evidence" value="ECO:0007669"/>
    <property type="project" value="UniProtKB-UniRule"/>
</dbReference>
<dbReference type="PRINTS" id="PR00509">
    <property type="entry name" value="PGMPMM"/>
</dbReference>
<evidence type="ECO:0000313" key="14">
    <source>
        <dbReference type="Proteomes" id="UP000745577"/>
    </source>
</evidence>
<comment type="similarity">
    <text evidence="1 6 7">Belongs to the phosphohexose mutase family.</text>
</comment>
<dbReference type="FunFam" id="3.40.120.10:FF:000001">
    <property type="entry name" value="Phosphoglucosamine mutase"/>
    <property type="match status" value="1"/>
</dbReference>
<dbReference type="AlphaFoldDB" id="A0A955IBM5"/>
<dbReference type="EC" id="5.4.2.10" evidence="6 8"/>
<dbReference type="InterPro" id="IPR005846">
    <property type="entry name" value="A-D-PHexomutase_a/b/a-III"/>
</dbReference>
<dbReference type="GO" id="GO:0000287">
    <property type="term" value="F:magnesium ion binding"/>
    <property type="evidence" value="ECO:0007669"/>
    <property type="project" value="UniProtKB-UniRule"/>
</dbReference>
<name>A0A955IBM5_9BACT</name>
<comment type="function">
    <text evidence="6 8">Catalyzes the conversion of glucosamine-6-phosphate to glucosamine-1-phosphate.</text>
</comment>
<evidence type="ECO:0000259" key="11">
    <source>
        <dbReference type="Pfam" id="PF02879"/>
    </source>
</evidence>
<evidence type="ECO:0000256" key="4">
    <source>
        <dbReference type="ARBA" id="ARBA00022842"/>
    </source>
</evidence>
<dbReference type="Pfam" id="PF02879">
    <property type="entry name" value="PGM_PMM_II"/>
    <property type="match status" value="1"/>
</dbReference>
<dbReference type="Proteomes" id="UP000745577">
    <property type="component" value="Unassembled WGS sequence"/>
</dbReference>
<dbReference type="InterPro" id="IPR005843">
    <property type="entry name" value="A-D-PHexomutase_C"/>
</dbReference>
<evidence type="ECO:0000259" key="10">
    <source>
        <dbReference type="Pfam" id="PF02878"/>
    </source>
</evidence>
<dbReference type="GO" id="GO:0006048">
    <property type="term" value="P:UDP-N-acetylglucosamine biosynthetic process"/>
    <property type="evidence" value="ECO:0007669"/>
    <property type="project" value="TreeGrafter"/>
</dbReference>
<reference evidence="13" key="2">
    <citation type="journal article" date="2021" name="Microbiome">
        <title>Successional dynamics and alternative stable states in a saline activated sludge microbial community over 9 years.</title>
        <authorList>
            <person name="Wang Y."/>
            <person name="Ye J."/>
            <person name="Ju F."/>
            <person name="Liu L."/>
            <person name="Boyd J.A."/>
            <person name="Deng Y."/>
            <person name="Parks D.H."/>
            <person name="Jiang X."/>
            <person name="Yin X."/>
            <person name="Woodcroft B.J."/>
            <person name="Tyson G.W."/>
            <person name="Hugenholtz P."/>
            <person name="Polz M.F."/>
            <person name="Zhang T."/>
        </authorList>
    </citation>
    <scope>NUCLEOTIDE SEQUENCE</scope>
    <source>
        <strain evidence="13">HKST-UBA15</strain>
    </source>
</reference>